<dbReference type="AlphaFoldDB" id="A0A6M3LI86"/>
<organism evidence="2">
    <name type="scientific">viral metagenome</name>
    <dbReference type="NCBI Taxonomy" id="1070528"/>
    <lineage>
        <taxon>unclassified sequences</taxon>
        <taxon>metagenomes</taxon>
        <taxon>organismal metagenomes</taxon>
    </lineage>
</organism>
<protein>
    <submittedName>
        <fullName evidence="2">Uncharacterized protein</fullName>
    </submittedName>
</protein>
<name>A0A6M3LI86_9ZZZZ</name>
<evidence type="ECO:0000313" key="1">
    <source>
        <dbReference type="EMBL" id="QJA71300.1"/>
    </source>
</evidence>
<accession>A0A6M3LI86</accession>
<sequence length="74" mass="8534">MKMKYVLNLKMSLAIKEAGWSQDKSHFYWKICAGDNPNFQEPFVASGKDSGADYRVAAPTIEEFKKAFIPFKRR</sequence>
<reference evidence="2" key="1">
    <citation type="submission" date="2020-03" db="EMBL/GenBank/DDBJ databases">
        <title>The deep terrestrial virosphere.</title>
        <authorList>
            <person name="Holmfeldt K."/>
            <person name="Nilsson E."/>
            <person name="Simone D."/>
            <person name="Lopez-Fernandez M."/>
            <person name="Wu X."/>
            <person name="de Brujin I."/>
            <person name="Lundin D."/>
            <person name="Andersson A."/>
            <person name="Bertilsson S."/>
            <person name="Dopson M."/>
        </authorList>
    </citation>
    <scope>NUCLEOTIDE SEQUENCE</scope>
    <source>
        <strain evidence="1">MM415A03281</strain>
        <strain evidence="2">MM415B04004</strain>
    </source>
</reference>
<dbReference type="EMBL" id="MT143202">
    <property type="protein sequence ID" value="QJA94089.1"/>
    <property type="molecule type" value="Genomic_DNA"/>
</dbReference>
<proteinExistence type="predicted"/>
<evidence type="ECO:0000313" key="2">
    <source>
        <dbReference type="EMBL" id="QJA94089.1"/>
    </source>
</evidence>
<gene>
    <name evidence="1" type="ORF">MM415A03281_0009</name>
    <name evidence="2" type="ORF">MM415B04004_0009</name>
</gene>
<dbReference type="EMBL" id="MT141862">
    <property type="protein sequence ID" value="QJA71300.1"/>
    <property type="molecule type" value="Genomic_DNA"/>
</dbReference>